<feature type="transmembrane region" description="Helical" evidence="1">
    <location>
        <begin position="80"/>
        <end position="98"/>
    </location>
</feature>
<name>A0A0F9V2N6_9ZZZZ</name>
<comment type="caution">
    <text evidence="2">The sequence shown here is derived from an EMBL/GenBank/DDBJ whole genome shotgun (WGS) entry which is preliminary data.</text>
</comment>
<keyword evidence="1" id="KW-1133">Transmembrane helix</keyword>
<feature type="transmembrane region" description="Helical" evidence="1">
    <location>
        <begin position="150"/>
        <end position="175"/>
    </location>
</feature>
<accession>A0A0F9V2N6</accession>
<sequence>MRINFPNGTLHGFFFMTFNATASAYEKQLNLTLVASNTTRYTISITSNRTTSGVIFNGTSDRTIITIYDIFPPVDNQWDVGLVIIFVVIQWIFVFLAYRFHEDHVMVKYAFFAIALAINSLLLGVGQRILAINGVSSVTFVNMIDSAEAIGLWITYIFTAYVFIFLLYTLTINVLTSGKELSTRLSRRNR</sequence>
<dbReference type="EMBL" id="LAZR01000703">
    <property type="protein sequence ID" value="KKN60153.1"/>
    <property type="molecule type" value="Genomic_DNA"/>
</dbReference>
<proteinExistence type="predicted"/>
<keyword evidence="1" id="KW-0472">Membrane</keyword>
<keyword evidence="1" id="KW-0812">Transmembrane</keyword>
<protein>
    <submittedName>
        <fullName evidence="2">Uncharacterized protein</fullName>
    </submittedName>
</protein>
<reference evidence="2" key="1">
    <citation type="journal article" date="2015" name="Nature">
        <title>Complex archaea that bridge the gap between prokaryotes and eukaryotes.</title>
        <authorList>
            <person name="Spang A."/>
            <person name="Saw J.H."/>
            <person name="Jorgensen S.L."/>
            <person name="Zaremba-Niedzwiedzka K."/>
            <person name="Martijn J."/>
            <person name="Lind A.E."/>
            <person name="van Eijk R."/>
            <person name="Schleper C."/>
            <person name="Guy L."/>
            <person name="Ettema T.J."/>
        </authorList>
    </citation>
    <scope>NUCLEOTIDE SEQUENCE</scope>
</reference>
<dbReference type="AlphaFoldDB" id="A0A0F9V2N6"/>
<evidence type="ECO:0000256" key="1">
    <source>
        <dbReference type="SAM" id="Phobius"/>
    </source>
</evidence>
<organism evidence="2">
    <name type="scientific">marine sediment metagenome</name>
    <dbReference type="NCBI Taxonomy" id="412755"/>
    <lineage>
        <taxon>unclassified sequences</taxon>
        <taxon>metagenomes</taxon>
        <taxon>ecological metagenomes</taxon>
    </lineage>
</organism>
<feature type="transmembrane region" description="Helical" evidence="1">
    <location>
        <begin position="110"/>
        <end position="130"/>
    </location>
</feature>
<gene>
    <name evidence="2" type="ORF">LCGC14_0534440</name>
</gene>
<evidence type="ECO:0000313" key="2">
    <source>
        <dbReference type="EMBL" id="KKN60153.1"/>
    </source>
</evidence>